<gene>
    <name evidence="2" type="ORF">HYPSUDRAFT_72949</name>
</gene>
<proteinExistence type="predicted"/>
<evidence type="ECO:0000256" key="1">
    <source>
        <dbReference type="SAM" id="MobiDB-lite"/>
    </source>
</evidence>
<reference evidence="3" key="1">
    <citation type="submission" date="2014-04" db="EMBL/GenBank/DDBJ databases">
        <title>Evolutionary Origins and Diversification of the Mycorrhizal Mutualists.</title>
        <authorList>
            <consortium name="DOE Joint Genome Institute"/>
            <consortium name="Mycorrhizal Genomics Consortium"/>
            <person name="Kohler A."/>
            <person name="Kuo A."/>
            <person name="Nagy L.G."/>
            <person name="Floudas D."/>
            <person name="Copeland A."/>
            <person name="Barry K.W."/>
            <person name="Cichocki N."/>
            <person name="Veneault-Fourrey C."/>
            <person name="LaButti K."/>
            <person name="Lindquist E.A."/>
            <person name="Lipzen A."/>
            <person name="Lundell T."/>
            <person name="Morin E."/>
            <person name="Murat C."/>
            <person name="Riley R."/>
            <person name="Ohm R."/>
            <person name="Sun H."/>
            <person name="Tunlid A."/>
            <person name="Henrissat B."/>
            <person name="Grigoriev I.V."/>
            <person name="Hibbett D.S."/>
            <person name="Martin F."/>
        </authorList>
    </citation>
    <scope>NUCLEOTIDE SEQUENCE [LARGE SCALE GENOMIC DNA]</scope>
    <source>
        <strain evidence="3">FD-334 SS-4</strain>
    </source>
</reference>
<accession>A0A0D2LS79</accession>
<evidence type="ECO:0000313" key="2">
    <source>
        <dbReference type="EMBL" id="KJA13648.1"/>
    </source>
</evidence>
<organism evidence="2 3">
    <name type="scientific">Hypholoma sublateritium (strain FD-334 SS-4)</name>
    <dbReference type="NCBI Taxonomy" id="945553"/>
    <lineage>
        <taxon>Eukaryota</taxon>
        <taxon>Fungi</taxon>
        <taxon>Dikarya</taxon>
        <taxon>Basidiomycota</taxon>
        <taxon>Agaricomycotina</taxon>
        <taxon>Agaricomycetes</taxon>
        <taxon>Agaricomycetidae</taxon>
        <taxon>Agaricales</taxon>
        <taxon>Agaricineae</taxon>
        <taxon>Strophariaceae</taxon>
        <taxon>Hypholoma</taxon>
    </lineage>
</organism>
<feature type="compositionally biased region" description="Basic and acidic residues" evidence="1">
    <location>
        <begin position="45"/>
        <end position="54"/>
    </location>
</feature>
<dbReference type="AlphaFoldDB" id="A0A0D2LS79"/>
<feature type="region of interest" description="Disordered" evidence="1">
    <location>
        <begin position="1"/>
        <end position="62"/>
    </location>
</feature>
<name>A0A0D2LS79_HYPSF</name>
<keyword evidence="3" id="KW-1185">Reference proteome</keyword>
<protein>
    <submittedName>
        <fullName evidence="2">Uncharacterized protein</fullName>
    </submittedName>
</protein>
<sequence>MTRDGYSPDPAPTTAASFEYAIPRDLPTRPRLIAATPSRTPHLFPDLRYRKENSSQRTSLLL</sequence>
<dbReference type="Proteomes" id="UP000054270">
    <property type="component" value="Unassembled WGS sequence"/>
</dbReference>
<dbReference type="EMBL" id="KN817725">
    <property type="protein sequence ID" value="KJA13648.1"/>
    <property type="molecule type" value="Genomic_DNA"/>
</dbReference>
<evidence type="ECO:0000313" key="3">
    <source>
        <dbReference type="Proteomes" id="UP000054270"/>
    </source>
</evidence>